<dbReference type="Pfam" id="PF01594">
    <property type="entry name" value="AI-2E_transport"/>
    <property type="match status" value="1"/>
</dbReference>
<feature type="region of interest" description="Disordered" evidence="8">
    <location>
        <begin position="468"/>
        <end position="495"/>
    </location>
</feature>
<dbReference type="Proteomes" id="UP000225548">
    <property type="component" value="Unassembled WGS sequence"/>
</dbReference>
<evidence type="ECO:0000256" key="8">
    <source>
        <dbReference type="SAM" id="MobiDB-lite"/>
    </source>
</evidence>
<feature type="region of interest" description="Disordered" evidence="8">
    <location>
        <begin position="1"/>
        <end position="28"/>
    </location>
</feature>
<feature type="transmembrane region" description="Helical" evidence="9">
    <location>
        <begin position="206"/>
        <end position="226"/>
    </location>
</feature>
<dbReference type="GO" id="GO:0005886">
    <property type="term" value="C:plasma membrane"/>
    <property type="evidence" value="ECO:0007669"/>
    <property type="project" value="UniProtKB-SubCell"/>
</dbReference>
<name>A0A2A9E2M7_9MICO</name>
<dbReference type="EMBL" id="PDJG01000001">
    <property type="protein sequence ID" value="PFG32462.1"/>
    <property type="molecule type" value="Genomic_DNA"/>
</dbReference>
<feature type="transmembrane region" description="Helical" evidence="9">
    <location>
        <begin position="293"/>
        <end position="316"/>
    </location>
</feature>
<feature type="compositionally biased region" description="Polar residues" evidence="8">
    <location>
        <begin position="1"/>
        <end position="10"/>
    </location>
</feature>
<evidence type="ECO:0000256" key="3">
    <source>
        <dbReference type="ARBA" id="ARBA00022448"/>
    </source>
</evidence>
<evidence type="ECO:0000256" key="1">
    <source>
        <dbReference type="ARBA" id="ARBA00004651"/>
    </source>
</evidence>
<feature type="transmembrane region" description="Helical" evidence="9">
    <location>
        <begin position="323"/>
        <end position="339"/>
    </location>
</feature>
<feature type="transmembrane region" description="Helical" evidence="9">
    <location>
        <begin position="65"/>
        <end position="83"/>
    </location>
</feature>
<evidence type="ECO:0000256" key="5">
    <source>
        <dbReference type="ARBA" id="ARBA00022692"/>
    </source>
</evidence>
<evidence type="ECO:0000313" key="10">
    <source>
        <dbReference type="EMBL" id="PFG32462.1"/>
    </source>
</evidence>
<keyword evidence="4" id="KW-1003">Cell membrane</keyword>
<proteinExistence type="inferred from homology"/>
<evidence type="ECO:0000256" key="2">
    <source>
        <dbReference type="ARBA" id="ARBA00009773"/>
    </source>
</evidence>
<evidence type="ECO:0000256" key="6">
    <source>
        <dbReference type="ARBA" id="ARBA00022989"/>
    </source>
</evidence>
<keyword evidence="5 9" id="KW-0812">Transmembrane</keyword>
<dbReference type="PANTHER" id="PTHR21716:SF53">
    <property type="entry name" value="PERMEASE PERM-RELATED"/>
    <property type="match status" value="1"/>
</dbReference>
<keyword evidence="11" id="KW-1185">Reference proteome</keyword>
<reference evidence="10 11" key="1">
    <citation type="submission" date="2017-10" db="EMBL/GenBank/DDBJ databases">
        <title>Sequencing the genomes of 1000 actinobacteria strains.</title>
        <authorList>
            <person name="Klenk H.-P."/>
        </authorList>
    </citation>
    <scope>NUCLEOTIDE SEQUENCE [LARGE SCALE GENOMIC DNA]</scope>
    <source>
        <strain evidence="10 11">DSM 18966</strain>
    </source>
</reference>
<keyword evidence="7 9" id="KW-0472">Membrane</keyword>
<dbReference type="InterPro" id="IPR002549">
    <property type="entry name" value="AI-2E-like"/>
</dbReference>
<protein>
    <submittedName>
        <fullName evidence="10">Putative PurR-regulated permease PerM</fullName>
    </submittedName>
</protein>
<comment type="subcellular location">
    <subcellularLocation>
        <location evidence="1">Cell membrane</location>
        <topology evidence="1">Multi-pass membrane protein</topology>
    </subcellularLocation>
</comment>
<organism evidence="10 11">
    <name type="scientific">Sanguibacter antarcticus</name>
    <dbReference type="NCBI Taxonomy" id="372484"/>
    <lineage>
        <taxon>Bacteria</taxon>
        <taxon>Bacillati</taxon>
        <taxon>Actinomycetota</taxon>
        <taxon>Actinomycetes</taxon>
        <taxon>Micrococcales</taxon>
        <taxon>Sanguibacteraceae</taxon>
        <taxon>Sanguibacter</taxon>
    </lineage>
</organism>
<evidence type="ECO:0000256" key="4">
    <source>
        <dbReference type="ARBA" id="ARBA00022475"/>
    </source>
</evidence>
<dbReference type="OrthoDB" id="9784366at2"/>
<gene>
    <name evidence="10" type="ORF">ATL42_0302</name>
</gene>
<feature type="compositionally biased region" description="Low complexity" evidence="8">
    <location>
        <begin position="479"/>
        <end position="495"/>
    </location>
</feature>
<comment type="similarity">
    <text evidence="2">Belongs to the autoinducer-2 exporter (AI-2E) (TC 2.A.86) family.</text>
</comment>
<dbReference type="GO" id="GO:0055085">
    <property type="term" value="P:transmembrane transport"/>
    <property type="evidence" value="ECO:0007669"/>
    <property type="project" value="TreeGrafter"/>
</dbReference>
<feature type="transmembrane region" description="Helical" evidence="9">
    <location>
        <begin position="359"/>
        <end position="392"/>
    </location>
</feature>
<comment type="caution">
    <text evidence="10">The sequence shown here is derived from an EMBL/GenBank/DDBJ whole genome shotgun (WGS) entry which is preliminary data.</text>
</comment>
<dbReference type="PANTHER" id="PTHR21716">
    <property type="entry name" value="TRANSMEMBRANE PROTEIN"/>
    <property type="match status" value="1"/>
</dbReference>
<evidence type="ECO:0000256" key="7">
    <source>
        <dbReference type="ARBA" id="ARBA00023136"/>
    </source>
</evidence>
<feature type="transmembrane region" description="Helical" evidence="9">
    <location>
        <begin position="266"/>
        <end position="287"/>
    </location>
</feature>
<feature type="transmembrane region" description="Helical" evidence="9">
    <location>
        <begin position="118"/>
        <end position="140"/>
    </location>
</feature>
<sequence>MGADQRQNLSAPGDRPASEGSPVEGAGNSVRVSSERLTASAHALSRPAAVEHVGVPTSVKIAASWSWRLIVVMAGVVVILTVISYLKVIIIPVAVALLLTVLVQPFTRFLRTRLHFSVPLAAATGIVALIGGVTALAVIAGREIASGLTDLSAQAVIGFEQLLGWLSDGPLAIDSATIDTYWQELLGAAQSNSSSLVSGALSVTTTVGQVLAGAIIALFCTLFFLIDGRRIWTWIVGLLPRHTRERVHQAGRRGLVTLASYVRTQILVAFIDAVGISLGAAIIGVPLAVPLGVLVFIGAFIPFVGAIITGSIAILVALVANGWVAALIMTGVVLLVQQIEGNVLQPWLMGQAVSLHPVAVLLAVTTGALVAGIVGALFAVPLVAVLNTVILYFHGHDKFPELGFDDHIALRPSGRRAIMIMSAERHVGMDTGWEPEVRDEEESLIPPRLVSTAEAGRAAFERLMALRSRSMKDQSSADETTTTPNEPRTPNNEGS</sequence>
<accession>A0A2A9E2M7</accession>
<dbReference type="AlphaFoldDB" id="A0A2A9E2M7"/>
<keyword evidence="3" id="KW-0813">Transport</keyword>
<evidence type="ECO:0000256" key="9">
    <source>
        <dbReference type="SAM" id="Phobius"/>
    </source>
</evidence>
<keyword evidence="6 9" id="KW-1133">Transmembrane helix</keyword>
<evidence type="ECO:0000313" key="11">
    <source>
        <dbReference type="Proteomes" id="UP000225548"/>
    </source>
</evidence>
<feature type="transmembrane region" description="Helical" evidence="9">
    <location>
        <begin position="89"/>
        <end position="106"/>
    </location>
</feature>